<keyword evidence="2 6" id="KW-0560">Oxidoreductase</keyword>
<keyword evidence="3 5" id="KW-0520">NAD</keyword>
<dbReference type="InterPro" id="IPR046346">
    <property type="entry name" value="Aminoacid_DH-like_N_sf"/>
</dbReference>
<evidence type="ECO:0000256" key="6">
    <source>
        <dbReference type="RuleBase" id="RU004417"/>
    </source>
</evidence>
<keyword evidence="5" id="KW-0547">Nucleotide-binding</keyword>
<dbReference type="GO" id="GO:0016639">
    <property type="term" value="F:oxidoreductase activity, acting on the CH-NH2 group of donors, NAD or NADP as acceptor"/>
    <property type="evidence" value="ECO:0007669"/>
    <property type="project" value="InterPro"/>
</dbReference>
<dbReference type="PIRSF" id="PIRSF000188">
    <property type="entry name" value="Phe_leu_dh"/>
    <property type="match status" value="1"/>
</dbReference>
<dbReference type="InterPro" id="IPR006096">
    <property type="entry name" value="Glu/Leu/Phe/Val/Trp_DH_C"/>
</dbReference>
<accession>F8CI21</accession>
<dbReference type="InterPro" id="IPR016211">
    <property type="entry name" value="Glu/Phe/Leu/Val/Trp_DH_bac/arc"/>
</dbReference>
<dbReference type="HOGENOM" id="CLU_025763_0_0_7"/>
<evidence type="ECO:0000256" key="4">
    <source>
        <dbReference type="PIRSR" id="PIRSR000188-1"/>
    </source>
</evidence>
<protein>
    <submittedName>
        <fullName evidence="8">Glu/Leu/Phe/Val dehydrogenase family protein</fullName>
    </submittedName>
</protein>
<dbReference type="SUPFAM" id="SSF51735">
    <property type="entry name" value="NAD(P)-binding Rossmann-fold domains"/>
    <property type="match status" value="1"/>
</dbReference>
<gene>
    <name evidence="8" type="ordered locus">LILAB_03265</name>
</gene>
<evidence type="ECO:0000256" key="1">
    <source>
        <dbReference type="ARBA" id="ARBA00006382"/>
    </source>
</evidence>
<dbReference type="KEGG" id="mfu:LILAB_03265"/>
<dbReference type="CDD" id="cd01075">
    <property type="entry name" value="NAD_bind_Leu_Phe_Val_DH"/>
    <property type="match status" value="1"/>
</dbReference>
<dbReference type="Pfam" id="PF02812">
    <property type="entry name" value="ELFV_dehydrog_N"/>
    <property type="match status" value="1"/>
</dbReference>
<dbReference type="PANTHER" id="PTHR42722:SF1">
    <property type="entry name" value="VALINE DEHYDROGENASE"/>
    <property type="match status" value="1"/>
</dbReference>
<dbReference type="Gene3D" id="3.40.50.720">
    <property type="entry name" value="NAD(P)-binding Rossmann-like Domain"/>
    <property type="match status" value="1"/>
</dbReference>
<dbReference type="PRINTS" id="PR00082">
    <property type="entry name" value="GLFDHDRGNASE"/>
</dbReference>
<dbReference type="PANTHER" id="PTHR42722">
    <property type="entry name" value="LEUCINE DEHYDROGENASE"/>
    <property type="match status" value="1"/>
</dbReference>
<dbReference type="GO" id="GO:0000166">
    <property type="term" value="F:nucleotide binding"/>
    <property type="evidence" value="ECO:0007669"/>
    <property type="project" value="UniProtKB-KW"/>
</dbReference>
<evidence type="ECO:0000313" key="9">
    <source>
        <dbReference type="Proteomes" id="UP000000488"/>
    </source>
</evidence>
<evidence type="ECO:0000256" key="3">
    <source>
        <dbReference type="ARBA" id="ARBA00023027"/>
    </source>
</evidence>
<dbReference type="Pfam" id="PF00208">
    <property type="entry name" value="ELFV_dehydrog"/>
    <property type="match status" value="2"/>
</dbReference>
<name>F8CI21_MYXFH</name>
<dbReference type="InterPro" id="IPR036291">
    <property type="entry name" value="NAD(P)-bd_dom_sf"/>
</dbReference>
<sequence>MLEARRYLPRAMSYFTQLLEGGYEAVHLLSDSKTGLRAIVGMHNTRLGPGLGGTRALSTYTSEEEAVADALRLARGMTYKAALAGLPHGGGKAVIMLPRGDFDRERLFESFGRAVESLGGRYITTEDSGTSPDDMEHVRRHTKYVVGLKERSGDPSPVTAYGVARAMEATAKHLFGSPDLKGLRVTVLGVGHVGMYLVKELHQRGARVWVSDLNPASVQQAVTQYGATAVDADALHRMEADIYAPCALGGAINDATLPLLNVKAVCGAANNQLLTSRHGEQLSRRGILYVPDYAANAGGLINVAQEWAGYDRDKAYARASHIYDTIDALLARSKESGLRPEQVADRMVEERLAG</sequence>
<dbReference type="InterPro" id="IPR006095">
    <property type="entry name" value="Glu/Leu/Phe/Val/Trp_DH"/>
</dbReference>
<dbReference type="STRING" id="483219.LILAB_03265"/>
<dbReference type="GO" id="GO:0006520">
    <property type="term" value="P:amino acid metabolic process"/>
    <property type="evidence" value="ECO:0007669"/>
    <property type="project" value="InterPro"/>
</dbReference>
<evidence type="ECO:0000313" key="8">
    <source>
        <dbReference type="EMBL" id="AEI62578.1"/>
    </source>
</evidence>
<proteinExistence type="inferred from homology"/>
<dbReference type="SMART" id="SM00839">
    <property type="entry name" value="ELFV_dehydrog"/>
    <property type="match status" value="1"/>
</dbReference>
<reference evidence="8 9" key="1">
    <citation type="journal article" date="2011" name="J. Bacteriol.">
        <title>Genome sequence of the halotolerant marine bacterium Myxococcus fulvus HW-1.</title>
        <authorList>
            <person name="Li Z.F."/>
            <person name="Li X."/>
            <person name="Liu H."/>
            <person name="Liu X."/>
            <person name="Han K."/>
            <person name="Wu Z.H."/>
            <person name="Hu W."/>
            <person name="Li F.F."/>
            <person name="Li Y.Z."/>
        </authorList>
    </citation>
    <scope>NUCLEOTIDE SEQUENCE [LARGE SCALE GENOMIC DNA]</scope>
    <source>
        <strain evidence="9">ATCC BAA-855 / HW-1</strain>
    </source>
</reference>
<feature type="active site" description="Proton donor/acceptor" evidence="4">
    <location>
        <position position="92"/>
    </location>
</feature>
<dbReference type="InterPro" id="IPR006097">
    <property type="entry name" value="Glu/Leu/Phe/Val/Trp_DH_dimer"/>
</dbReference>
<dbReference type="eggNOG" id="COG0334">
    <property type="taxonomic scope" value="Bacteria"/>
</dbReference>
<dbReference type="Gene3D" id="3.40.50.10860">
    <property type="entry name" value="Leucine Dehydrogenase, chain A, domain 1"/>
    <property type="match status" value="1"/>
</dbReference>
<evidence type="ECO:0000259" key="7">
    <source>
        <dbReference type="SMART" id="SM00839"/>
    </source>
</evidence>
<dbReference type="Proteomes" id="UP000000488">
    <property type="component" value="Chromosome"/>
</dbReference>
<evidence type="ECO:0000256" key="5">
    <source>
        <dbReference type="PIRSR" id="PIRSR000188-2"/>
    </source>
</evidence>
<comment type="similarity">
    <text evidence="1 6">Belongs to the Glu/Leu/Phe/Val dehydrogenases family.</text>
</comment>
<dbReference type="EMBL" id="CP002830">
    <property type="protein sequence ID" value="AEI62578.1"/>
    <property type="molecule type" value="Genomic_DNA"/>
</dbReference>
<feature type="binding site" evidence="5">
    <location>
        <begin position="189"/>
        <end position="194"/>
    </location>
    <ligand>
        <name>NAD(+)</name>
        <dbReference type="ChEBI" id="CHEBI:57540"/>
    </ligand>
</feature>
<evidence type="ECO:0000256" key="2">
    <source>
        <dbReference type="ARBA" id="ARBA00023002"/>
    </source>
</evidence>
<dbReference type="SUPFAM" id="SSF53223">
    <property type="entry name" value="Aminoacid dehydrogenase-like, N-terminal domain"/>
    <property type="match status" value="1"/>
</dbReference>
<dbReference type="AlphaFoldDB" id="F8CI21"/>
<feature type="domain" description="Glutamate/phenylalanine/leucine/valine/L-tryptophan dehydrogenase C-terminal" evidence="7">
    <location>
        <begin position="153"/>
        <end position="354"/>
    </location>
</feature>
<organism evidence="8 9">
    <name type="scientific">Myxococcus fulvus (strain ATCC BAA-855 / HW-1)</name>
    <dbReference type="NCBI Taxonomy" id="483219"/>
    <lineage>
        <taxon>Bacteria</taxon>
        <taxon>Pseudomonadati</taxon>
        <taxon>Myxococcota</taxon>
        <taxon>Myxococcia</taxon>
        <taxon>Myxococcales</taxon>
        <taxon>Cystobacterineae</taxon>
        <taxon>Myxococcaceae</taxon>
        <taxon>Myxococcus</taxon>
    </lineage>
</organism>